<dbReference type="Proteomes" id="UP000002975">
    <property type="component" value="Unassembled WGS sequence"/>
</dbReference>
<sequence>MSTKCLILKFEKGKFQGITCQYDGYLENVGMKLLNGFNSNKKLNELIELGNISSLGNGIKDTVSYEEDGYVFSHIREIEEFTGNPDYVYVRFLDGWYFTNNVRKCRSTLEKLTKKTIKERM</sequence>
<dbReference type="RefSeq" id="WP_008800724.1">
    <property type="nucleotide sequence ID" value="NZ_GG657971.1"/>
</dbReference>
<dbReference type="EMBL" id="GG657971">
    <property type="protein sequence ID" value="EFS20645.1"/>
    <property type="molecule type" value="Genomic_DNA"/>
</dbReference>
<accession>E5BEW4</accession>
<keyword evidence="2" id="KW-1185">Reference proteome</keyword>
<protein>
    <submittedName>
        <fullName evidence="1">Uncharacterized protein</fullName>
    </submittedName>
</protein>
<evidence type="ECO:0000313" key="2">
    <source>
        <dbReference type="Proteomes" id="UP000002975"/>
    </source>
</evidence>
<dbReference type="OrthoDB" id="278170at2"/>
<dbReference type="BioCyc" id="FSP469605-HMP:GTSP-144-MONOMER"/>
<gene>
    <name evidence="1" type="ORF">FSBG_00142</name>
</gene>
<name>E5BEW4_9FUSO</name>
<dbReference type="HOGENOM" id="CLU_2034675_0_0_0"/>
<dbReference type="AlphaFoldDB" id="E5BEW4"/>
<proteinExistence type="predicted"/>
<reference evidence="1 2" key="1">
    <citation type="submission" date="2009-02" db="EMBL/GenBank/DDBJ databases">
        <title>The Genome Sequence of Fusobacterium sp. 3_1_5R.</title>
        <authorList>
            <consortium name="The Broad Institute Genome Sequencing Platform"/>
            <person name="Ward D."/>
            <person name="Young S.K."/>
            <person name="Kodira C.D."/>
            <person name="Zeng Q."/>
            <person name="Koehrsen M."/>
            <person name="Alvarado L."/>
            <person name="Berlin A."/>
            <person name="Borenstein D."/>
            <person name="Chen Z."/>
            <person name="Engels R."/>
            <person name="Freedman E."/>
            <person name="Gellesch M."/>
            <person name="Goldberg J."/>
            <person name="Griggs A."/>
            <person name="Gujja S."/>
            <person name="Heiman D."/>
            <person name="Hepburn T."/>
            <person name="Howarth C."/>
            <person name="Jen D."/>
            <person name="Larson L."/>
            <person name="Lewis B."/>
            <person name="Mehta T."/>
            <person name="Park D."/>
            <person name="Pearson M."/>
            <person name="Roberts A."/>
            <person name="Saif S."/>
            <person name="Shea T."/>
            <person name="Shenoy N."/>
            <person name="Sisk P."/>
            <person name="Stolte C."/>
            <person name="Sykes S."/>
            <person name="Walk T."/>
            <person name="White J."/>
            <person name="Yandava C."/>
            <person name="Allen-Vercoe E."/>
            <person name="Strauss J."/>
            <person name="Ambrose C."/>
            <person name="Lander E."/>
            <person name="Nusbaum C."/>
            <person name="Galagan J."/>
            <person name="Birren B."/>
        </authorList>
    </citation>
    <scope>NUCLEOTIDE SEQUENCE [LARGE SCALE GENOMIC DNA]</scope>
    <source>
        <strain evidence="1 2">3_1_5R</strain>
    </source>
</reference>
<evidence type="ECO:0000313" key="1">
    <source>
        <dbReference type="EMBL" id="EFS20645.1"/>
    </source>
</evidence>
<organism evidence="1 2">
    <name type="scientific">Fusobacterium gonidiaformans 3-1-5R</name>
    <dbReference type="NCBI Taxonomy" id="469605"/>
    <lineage>
        <taxon>Bacteria</taxon>
        <taxon>Fusobacteriati</taxon>
        <taxon>Fusobacteriota</taxon>
        <taxon>Fusobacteriia</taxon>
        <taxon>Fusobacteriales</taxon>
        <taxon>Fusobacteriaceae</taxon>
        <taxon>Fusobacterium</taxon>
    </lineage>
</organism>